<comment type="similarity">
    <text evidence="7">Belongs to the major facilitator superfamily. Drug:H(+) antiporter-3 (DHA3) (TC 2.A.1.21) family.</text>
</comment>
<dbReference type="EMBL" id="JBHRTR010000028">
    <property type="protein sequence ID" value="MFC3228862.1"/>
    <property type="molecule type" value="Genomic_DNA"/>
</dbReference>
<protein>
    <recommendedName>
        <fullName evidence="8">Multidrug efflux pump Tap</fullName>
    </recommendedName>
</protein>
<feature type="region of interest" description="Disordered" evidence="9">
    <location>
        <begin position="411"/>
        <end position="438"/>
    </location>
</feature>
<feature type="transmembrane region" description="Helical" evidence="10">
    <location>
        <begin position="253"/>
        <end position="270"/>
    </location>
</feature>
<feature type="transmembrane region" description="Helical" evidence="10">
    <location>
        <begin position="282"/>
        <end position="301"/>
    </location>
</feature>
<dbReference type="PANTHER" id="PTHR23513">
    <property type="entry name" value="INTEGRAL MEMBRANE EFFLUX PROTEIN-RELATED"/>
    <property type="match status" value="1"/>
</dbReference>
<gene>
    <name evidence="12" type="ORF">ACFOGJ_16575</name>
</gene>
<dbReference type="PROSITE" id="PS50850">
    <property type="entry name" value="MFS"/>
    <property type="match status" value="1"/>
</dbReference>
<evidence type="ECO:0000256" key="3">
    <source>
        <dbReference type="ARBA" id="ARBA00022475"/>
    </source>
</evidence>
<keyword evidence="3" id="KW-1003">Cell membrane</keyword>
<dbReference type="SUPFAM" id="SSF103473">
    <property type="entry name" value="MFS general substrate transporter"/>
    <property type="match status" value="1"/>
</dbReference>
<organism evidence="12 13">
    <name type="scientific">Marinibaculum pumilum</name>
    <dbReference type="NCBI Taxonomy" id="1766165"/>
    <lineage>
        <taxon>Bacteria</taxon>
        <taxon>Pseudomonadati</taxon>
        <taxon>Pseudomonadota</taxon>
        <taxon>Alphaproteobacteria</taxon>
        <taxon>Rhodospirillales</taxon>
        <taxon>Rhodospirillaceae</taxon>
        <taxon>Marinibaculum</taxon>
    </lineage>
</organism>
<comment type="caution">
    <text evidence="12">The sequence shown here is derived from an EMBL/GenBank/DDBJ whole genome shotgun (WGS) entry which is preliminary data.</text>
</comment>
<dbReference type="Pfam" id="PF07690">
    <property type="entry name" value="MFS_1"/>
    <property type="match status" value="1"/>
</dbReference>
<feature type="domain" description="Major facilitator superfamily (MFS) profile" evidence="11">
    <location>
        <begin position="9"/>
        <end position="394"/>
    </location>
</feature>
<keyword evidence="4 10" id="KW-0812">Transmembrane</keyword>
<proteinExistence type="inferred from homology"/>
<dbReference type="InterPro" id="IPR020846">
    <property type="entry name" value="MFS_dom"/>
</dbReference>
<sequence length="458" mass="48180">MFAPLADRRFRHLFAAQTIALFGTGLTTVALSLLAFDLAGGDAGAVLGTALALKMIAYVTIAPVAGAVAHRLDRRRLLVALDLARAGIVLALPFVTAVWQVYLLIFLVNACSAAFTPVFQASIPDVLQDEERYTQALSLSRLAYELENLLSPAAAALALLAISYDGLFLANAAAFAASALLVATTRLPAARPPERAGGIAENLLFGMRIYLRTPRLRALLALAVAVAAGGAMTIVNTVVIVRDRLGGSDSDTAIAFAAAGAGAMAAALALPRLLRRLPERPVMLAGGAAMGLGLLAGLLQPGLSGLLAIWLLLGAGSALVQTPAGRLLRRSSTEGDRPALFAAQFALSHLCWLATYPLAGWAGKVLGLEAAFAILAALCLAATATALRLWPSPDPQVLAHSHEAQDHAHLHVHDDQHHRHAHEGWEGPEPHSHPHRHAAGRHAHAFVVDLHHPAWPQR</sequence>
<evidence type="ECO:0000256" key="10">
    <source>
        <dbReference type="SAM" id="Phobius"/>
    </source>
</evidence>
<feature type="transmembrane region" description="Helical" evidence="10">
    <location>
        <begin position="45"/>
        <end position="65"/>
    </location>
</feature>
<reference evidence="13" key="1">
    <citation type="journal article" date="2019" name="Int. J. Syst. Evol. Microbiol.">
        <title>The Global Catalogue of Microorganisms (GCM) 10K type strain sequencing project: providing services to taxonomists for standard genome sequencing and annotation.</title>
        <authorList>
            <consortium name="The Broad Institute Genomics Platform"/>
            <consortium name="The Broad Institute Genome Sequencing Center for Infectious Disease"/>
            <person name="Wu L."/>
            <person name="Ma J."/>
        </authorList>
    </citation>
    <scope>NUCLEOTIDE SEQUENCE [LARGE SCALE GENOMIC DNA]</scope>
    <source>
        <strain evidence="13">KCTC 42964</strain>
    </source>
</reference>
<evidence type="ECO:0000313" key="13">
    <source>
        <dbReference type="Proteomes" id="UP001595528"/>
    </source>
</evidence>
<dbReference type="RefSeq" id="WP_379902372.1">
    <property type="nucleotide sequence ID" value="NZ_JBHRTR010000028.1"/>
</dbReference>
<feature type="transmembrane region" description="Helical" evidence="10">
    <location>
        <begin position="218"/>
        <end position="241"/>
    </location>
</feature>
<keyword evidence="13" id="KW-1185">Reference proteome</keyword>
<feature type="transmembrane region" description="Helical" evidence="10">
    <location>
        <begin position="340"/>
        <end position="359"/>
    </location>
</feature>
<name>A0ABV7L2P1_9PROT</name>
<accession>A0ABV7L2P1</accession>
<feature type="transmembrane region" description="Helical" evidence="10">
    <location>
        <begin position="12"/>
        <end position="33"/>
    </location>
</feature>
<evidence type="ECO:0000256" key="1">
    <source>
        <dbReference type="ARBA" id="ARBA00004651"/>
    </source>
</evidence>
<feature type="compositionally biased region" description="Basic and acidic residues" evidence="9">
    <location>
        <begin position="411"/>
        <end position="432"/>
    </location>
</feature>
<evidence type="ECO:0000256" key="9">
    <source>
        <dbReference type="SAM" id="MobiDB-lite"/>
    </source>
</evidence>
<dbReference type="InterPro" id="IPR011701">
    <property type="entry name" value="MFS"/>
</dbReference>
<feature type="transmembrane region" description="Helical" evidence="10">
    <location>
        <begin position="371"/>
        <end position="390"/>
    </location>
</feature>
<dbReference type="Proteomes" id="UP001595528">
    <property type="component" value="Unassembled WGS sequence"/>
</dbReference>
<evidence type="ECO:0000259" key="11">
    <source>
        <dbReference type="PROSITE" id="PS50850"/>
    </source>
</evidence>
<evidence type="ECO:0000256" key="8">
    <source>
        <dbReference type="ARBA" id="ARBA00040914"/>
    </source>
</evidence>
<feature type="transmembrane region" description="Helical" evidence="10">
    <location>
        <begin position="307"/>
        <end position="328"/>
    </location>
</feature>
<evidence type="ECO:0000313" key="12">
    <source>
        <dbReference type="EMBL" id="MFC3228862.1"/>
    </source>
</evidence>
<keyword evidence="5 10" id="KW-1133">Transmembrane helix</keyword>
<comment type="subcellular location">
    <subcellularLocation>
        <location evidence="1">Cell membrane</location>
        <topology evidence="1">Multi-pass membrane protein</topology>
    </subcellularLocation>
</comment>
<evidence type="ECO:0000256" key="5">
    <source>
        <dbReference type="ARBA" id="ARBA00022989"/>
    </source>
</evidence>
<evidence type="ECO:0000256" key="7">
    <source>
        <dbReference type="ARBA" id="ARBA00038075"/>
    </source>
</evidence>
<feature type="transmembrane region" description="Helical" evidence="10">
    <location>
        <begin position="168"/>
        <end position="187"/>
    </location>
</feature>
<keyword evidence="2" id="KW-0813">Transport</keyword>
<evidence type="ECO:0000256" key="6">
    <source>
        <dbReference type="ARBA" id="ARBA00023136"/>
    </source>
</evidence>
<evidence type="ECO:0000256" key="2">
    <source>
        <dbReference type="ARBA" id="ARBA00022448"/>
    </source>
</evidence>
<dbReference type="InterPro" id="IPR036259">
    <property type="entry name" value="MFS_trans_sf"/>
</dbReference>
<keyword evidence="6 10" id="KW-0472">Membrane</keyword>
<dbReference type="Gene3D" id="1.20.1250.20">
    <property type="entry name" value="MFS general substrate transporter like domains"/>
    <property type="match status" value="2"/>
</dbReference>
<dbReference type="PANTHER" id="PTHR23513:SF9">
    <property type="entry name" value="ENTEROBACTIN EXPORTER ENTS"/>
    <property type="match status" value="1"/>
</dbReference>
<evidence type="ECO:0000256" key="4">
    <source>
        <dbReference type="ARBA" id="ARBA00022692"/>
    </source>
</evidence>